<reference evidence="3 4" key="1">
    <citation type="journal article" date="2011" name="Proc. Natl. Acad. Sci. U.S.A.">
        <title>Genetic diversity and population structure of the endangered marsupial Sarcophilus harrisii (Tasmanian devil).</title>
        <authorList>
            <person name="Miller W."/>
            <person name="Hayes V.M."/>
            <person name="Ratan A."/>
            <person name="Petersen D.C."/>
            <person name="Wittekindt N.E."/>
            <person name="Miller J."/>
            <person name="Walenz B."/>
            <person name="Knight J."/>
            <person name="Qi J."/>
            <person name="Zhao F."/>
            <person name="Wang Q."/>
            <person name="Bedoya-Reina O.C."/>
            <person name="Katiyar N."/>
            <person name="Tomsho L.P."/>
            <person name="Kasson L.M."/>
            <person name="Hardie R.A."/>
            <person name="Woodbridge P."/>
            <person name="Tindall E.A."/>
            <person name="Bertelsen M.F."/>
            <person name="Dixon D."/>
            <person name="Pyecroft S."/>
            <person name="Helgen K.M."/>
            <person name="Lesk A.M."/>
            <person name="Pringle T.H."/>
            <person name="Patterson N."/>
            <person name="Zhang Y."/>
            <person name="Kreiss A."/>
            <person name="Woods G.M."/>
            <person name="Jones M.E."/>
            <person name="Schuster S.C."/>
        </authorList>
    </citation>
    <scope>NUCLEOTIDE SEQUENCE [LARGE SCALE GENOMIC DNA]</scope>
</reference>
<evidence type="ECO:0000313" key="4">
    <source>
        <dbReference type="Proteomes" id="UP000007648"/>
    </source>
</evidence>
<sequence length="394" mass="44259">MARVFRRETEDITPESNFPRRKQEEKKNRVTPPLIVLDSSSDEEFEKVLSQVVPKISSGEKRNDQNDAGTSSVESTGKKESGENPKGKKPRKSPSEDMLICVDDDDDDFADPKPGSSGVSGPRPALPTIRLTPIDLQSRRRMCRVAGCFLADLSNPTCEYVRYFQWKKTELTWKLYHFFNDTIFNKQLPEKMTINWNNKMRTTAGYCHFAGKKGGSQAGRSVQIELSEKVCDSADRLRDTLIHELCHGATWLFHGIRDCHGPFWRVYAQRSALVHPELPVVKRCHTYEIHYKFIYECSCCEARIGRHSKSVNTSRAMCSLCHGHLRLLPPNQNMNINLSKVTQAIPIDSRVRRRPPPKKAKVESPSKGPTKKKGGREGGGSGSQGSGRASGSAV</sequence>
<keyword evidence="4" id="KW-1185">Reference proteome</keyword>
<protein>
    <recommendedName>
        <fullName evidence="2">SprT-like domain-containing protein</fullName>
    </recommendedName>
</protein>
<name>A0A7N4NQT3_SARHA</name>
<feature type="compositionally biased region" description="Polar residues" evidence="1">
    <location>
        <begin position="66"/>
        <end position="75"/>
    </location>
</feature>
<dbReference type="InParanoid" id="A0A7N4NQT3"/>
<dbReference type="GeneTree" id="ENSGT00440000040163"/>
<reference evidence="3" key="2">
    <citation type="submission" date="2025-08" db="UniProtKB">
        <authorList>
            <consortium name="Ensembl"/>
        </authorList>
    </citation>
    <scope>IDENTIFICATION</scope>
</reference>
<proteinExistence type="predicted"/>
<feature type="compositionally biased region" description="Basic and acidic residues" evidence="1">
    <location>
        <begin position="1"/>
        <end position="10"/>
    </location>
</feature>
<reference evidence="3" key="3">
    <citation type="submission" date="2025-09" db="UniProtKB">
        <authorList>
            <consortium name="Ensembl"/>
        </authorList>
    </citation>
    <scope>IDENTIFICATION</scope>
</reference>
<dbReference type="PANTHER" id="PTHR23099:SF0">
    <property type="entry name" value="GERM CELL NUCLEAR ACIDIC PROTEIN"/>
    <property type="match status" value="1"/>
</dbReference>
<evidence type="ECO:0000313" key="3">
    <source>
        <dbReference type="Ensembl" id="ENSSHAP00000026973.1"/>
    </source>
</evidence>
<feature type="region of interest" description="Disordered" evidence="1">
    <location>
        <begin position="345"/>
        <end position="394"/>
    </location>
</feature>
<accession>A0A7N4NQT3</accession>
<dbReference type="AlphaFoldDB" id="A0A7N4NQT3"/>
<evidence type="ECO:0000256" key="1">
    <source>
        <dbReference type="SAM" id="MobiDB-lite"/>
    </source>
</evidence>
<dbReference type="GO" id="GO:0006974">
    <property type="term" value="P:DNA damage response"/>
    <property type="evidence" value="ECO:0007669"/>
    <property type="project" value="UniProtKB-ARBA"/>
</dbReference>
<dbReference type="Pfam" id="PF10263">
    <property type="entry name" value="SprT-like"/>
    <property type="match status" value="1"/>
</dbReference>
<feature type="compositionally biased region" description="Basic and acidic residues" evidence="1">
    <location>
        <begin position="76"/>
        <end position="86"/>
    </location>
</feature>
<dbReference type="PANTHER" id="PTHR23099">
    <property type="entry name" value="TRANSCRIPTIONAL REGULATOR"/>
    <property type="match status" value="1"/>
</dbReference>
<dbReference type="SMART" id="SM00731">
    <property type="entry name" value="SprT"/>
    <property type="match status" value="1"/>
</dbReference>
<feature type="region of interest" description="Disordered" evidence="1">
    <location>
        <begin position="1"/>
        <end position="128"/>
    </location>
</feature>
<gene>
    <name evidence="3" type="primary">GCNA</name>
</gene>
<dbReference type="Ensembl" id="ENSSHAT00000036892.1">
    <property type="protein sequence ID" value="ENSSHAP00000026973.1"/>
    <property type="gene ID" value="ENSSHAG00000026176.1"/>
</dbReference>
<feature type="domain" description="SprT-like" evidence="2">
    <location>
        <begin position="169"/>
        <end position="328"/>
    </location>
</feature>
<dbReference type="Proteomes" id="UP000007648">
    <property type="component" value="Unassembled WGS sequence"/>
</dbReference>
<evidence type="ECO:0000259" key="2">
    <source>
        <dbReference type="SMART" id="SM00731"/>
    </source>
</evidence>
<organism evidence="3 4">
    <name type="scientific">Sarcophilus harrisii</name>
    <name type="common">Tasmanian devil</name>
    <name type="synonym">Sarcophilus laniarius</name>
    <dbReference type="NCBI Taxonomy" id="9305"/>
    <lineage>
        <taxon>Eukaryota</taxon>
        <taxon>Metazoa</taxon>
        <taxon>Chordata</taxon>
        <taxon>Craniata</taxon>
        <taxon>Vertebrata</taxon>
        <taxon>Euteleostomi</taxon>
        <taxon>Mammalia</taxon>
        <taxon>Metatheria</taxon>
        <taxon>Dasyuromorphia</taxon>
        <taxon>Dasyuridae</taxon>
        <taxon>Sarcophilus</taxon>
    </lineage>
</organism>
<dbReference type="GO" id="GO:0005634">
    <property type="term" value="C:nucleus"/>
    <property type="evidence" value="ECO:0007669"/>
    <property type="project" value="TreeGrafter"/>
</dbReference>
<dbReference type="InterPro" id="IPR006640">
    <property type="entry name" value="SprT-like_domain"/>
</dbReference>